<keyword evidence="2" id="KW-1185">Reference proteome</keyword>
<comment type="caution">
    <text evidence="1">The sequence shown here is derived from an EMBL/GenBank/DDBJ whole genome shotgun (WGS) entry which is preliminary data.</text>
</comment>
<gene>
    <name evidence="1" type="ORF">ESZ00_19250</name>
</gene>
<dbReference type="GO" id="GO:0016787">
    <property type="term" value="F:hydrolase activity"/>
    <property type="evidence" value="ECO:0007669"/>
    <property type="project" value="UniProtKB-ARBA"/>
</dbReference>
<dbReference type="CDD" id="cd16018">
    <property type="entry name" value="Enpp"/>
    <property type="match status" value="1"/>
</dbReference>
<dbReference type="Gene3D" id="3.40.720.10">
    <property type="entry name" value="Alkaline Phosphatase, subunit A"/>
    <property type="match status" value="1"/>
</dbReference>
<evidence type="ECO:0000313" key="2">
    <source>
        <dbReference type="Proteomes" id="UP000290253"/>
    </source>
</evidence>
<organism evidence="1 2">
    <name type="scientific">Silvibacterium dinghuense</name>
    <dbReference type="NCBI Taxonomy" id="1560006"/>
    <lineage>
        <taxon>Bacteria</taxon>
        <taxon>Pseudomonadati</taxon>
        <taxon>Acidobacteriota</taxon>
        <taxon>Terriglobia</taxon>
        <taxon>Terriglobales</taxon>
        <taxon>Acidobacteriaceae</taxon>
        <taxon>Silvibacterium</taxon>
    </lineage>
</organism>
<dbReference type="PANTHER" id="PTHR10151:SF120">
    <property type="entry name" value="BIS(5'-ADENOSYL)-TRIPHOSPHATASE"/>
    <property type="match status" value="1"/>
</dbReference>
<dbReference type="Proteomes" id="UP000290253">
    <property type="component" value="Unassembled WGS sequence"/>
</dbReference>
<evidence type="ECO:0000313" key="1">
    <source>
        <dbReference type="EMBL" id="RXS93475.1"/>
    </source>
</evidence>
<dbReference type="OrthoDB" id="9779418at2"/>
<dbReference type="EMBL" id="SDMK01000005">
    <property type="protein sequence ID" value="RXS93475.1"/>
    <property type="molecule type" value="Genomic_DNA"/>
</dbReference>
<sequence length="488" mass="51936">MAQAASKVSRRAYPAWRQRAVARASALWPISQPEGSALKRLSALFCALLLASLPQAVPAFAQTAAADRAPVVILVTIDGFPARALKDPRLPMPALRALAASGAVAEGMMPINPTVTWPNHTALITGVNASGHHVLANGHIVVPEDGGDPEVKPWVDKDQLVDARTLYEAATEKGLTTAQVDWVAIYGAKGVTWKFDEAPKLDDTISKELMAQGLVTADQLEHFGDDSSAAWRDEIWTDAAVDIIEKHRSNLLLFHLLQTDTLQHEYGAMSSAGYEAYANADHCLARVVEAVKKAGIADRTTFVIASDHGFASYTKTIHVANVLVEAGVAQGSGRQSTGVAQLMPEGGAAFIYIRDKAKRAQLEAELKPKLAALEGVAGVYTNEEARAIGIPSDAVTDQAPQLYLVAKLGYAFGDGVAPTAITANPERGAHGYLNSMPEMQALFVASGVAVKPGVKLPDFPNLRVEPTIAQILGVSMPKNEPPLTEILK</sequence>
<dbReference type="SUPFAM" id="SSF53649">
    <property type="entry name" value="Alkaline phosphatase-like"/>
    <property type="match status" value="1"/>
</dbReference>
<accession>A0A4Q1S9B1</accession>
<dbReference type="Pfam" id="PF01663">
    <property type="entry name" value="Phosphodiest"/>
    <property type="match status" value="1"/>
</dbReference>
<name>A0A4Q1S9B1_9BACT</name>
<dbReference type="AlphaFoldDB" id="A0A4Q1S9B1"/>
<proteinExistence type="predicted"/>
<protein>
    <submittedName>
        <fullName evidence="1">Alkaline phosphatase family protein</fullName>
    </submittedName>
</protein>
<reference evidence="1 2" key="1">
    <citation type="journal article" date="2016" name="Int. J. Syst. Evol. Microbiol.">
        <title>Acidipila dinghuensis sp. nov., an acidobacterium isolated from forest soil.</title>
        <authorList>
            <person name="Jiang Y.W."/>
            <person name="Wang J."/>
            <person name="Chen M.H."/>
            <person name="Lv Y.Y."/>
            <person name="Qiu L.H."/>
        </authorList>
    </citation>
    <scope>NUCLEOTIDE SEQUENCE [LARGE SCALE GENOMIC DNA]</scope>
    <source>
        <strain evidence="1 2">DHOF10</strain>
    </source>
</reference>
<dbReference type="InterPro" id="IPR002591">
    <property type="entry name" value="Phosphodiest/P_Trfase"/>
</dbReference>
<dbReference type="PANTHER" id="PTHR10151">
    <property type="entry name" value="ECTONUCLEOTIDE PYROPHOSPHATASE/PHOSPHODIESTERASE"/>
    <property type="match status" value="1"/>
</dbReference>
<dbReference type="InterPro" id="IPR017850">
    <property type="entry name" value="Alkaline_phosphatase_core_sf"/>
</dbReference>